<feature type="region of interest" description="Disordered" evidence="1">
    <location>
        <begin position="853"/>
        <end position="878"/>
    </location>
</feature>
<sequence>MFLFTDAEGAGADLQRKLDLLNGALDAERAEQARRQMQYIAHSGYSEDSDYTSDLNYPVGQHPNCSASQFRSAAHQIHTPQRSLEASRENSYERDDYHTHADDRAAVLQQPAARQQKSGQFIFITRSYLRMECWSQYQPELRQASIESAVSWRTAADWHSTEEQRRPSLERQNTLYDDLCYGYETYASSHIGERDQLSHQPSYEEYYDTSSVYQTSYVAGWGYGGAERYDDAPGKRRSSVVQLPQVPHKQAPASSRYSDYNGMAPYRPRTRRVAASLPATPSSTPKRSRALPMPPGVGSAAGRGQRRRLPRLPYPPPHHVPYTPESEKTIPDVSYRYNIYGCQQQCDTTFDQQDVNYTGYDEDGMQPFFDETPHATPPAITQRLPQSDSETANRFAYTAREDDELYSKSLPTTTTYSPQLPITSQQKYEDQILQYDDQFSILNQHFSQEYQENQPYISYEQQVFEQQPDFITKQNFQIQNYQQQEIYEHQQTYEKQESYEQQQSYQQSQSFQQQQQYQQSQSFQQQQQQQYQQHQQQQKSSSQQLQTTMLTGAATLGSMFAGGAKKLGSLFGAAAAAVAPPPVSQPPSSAVTTSQISTTSFTSAIAPVTPFTTATTTLPAAASVPEVSPSVPVSGTATASPATLPRTPSLRRQESIQRPSVRRTRTLPEAPDDLAPTAYDESAYDDECHKTEYDEHRDHDRTSLDRYYKDEFVSDSIPEESIDNRIIDDTVTNVSKEPSLTRNVTVTRKSSVDSYSSAQGTIERRISQSSYHQEDKLSISTTQEDERTTYDEVPDERKRFDDIQESFDEQQDNYQDDVSTYHQEDDRFHEDEKFEQEQFEKQEERYREEDAVFEESQDRRKEEHVTFQEGQPKLTPKQRWHRAYNKIVMQLNKSASLRSESVKSVFRYVGRRAAYAGVAAAPAESRGAFEADHLISPVDLLGAHSPVSLRTPAHERPAREVPSVPDAAAEVEIALPAGGRGPIDCMQSYAHLRFYIW</sequence>
<feature type="compositionally biased region" description="Basic and acidic residues" evidence="1">
    <location>
        <begin position="85"/>
        <end position="97"/>
    </location>
</feature>
<evidence type="ECO:0000313" key="2">
    <source>
        <dbReference type="EMBL" id="GBP55131.1"/>
    </source>
</evidence>
<proteinExistence type="predicted"/>
<organism evidence="2 3">
    <name type="scientific">Eumeta variegata</name>
    <name type="common">Bagworm moth</name>
    <name type="synonym">Eumeta japonica</name>
    <dbReference type="NCBI Taxonomy" id="151549"/>
    <lineage>
        <taxon>Eukaryota</taxon>
        <taxon>Metazoa</taxon>
        <taxon>Ecdysozoa</taxon>
        <taxon>Arthropoda</taxon>
        <taxon>Hexapoda</taxon>
        <taxon>Insecta</taxon>
        <taxon>Pterygota</taxon>
        <taxon>Neoptera</taxon>
        <taxon>Endopterygota</taxon>
        <taxon>Lepidoptera</taxon>
        <taxon>Glossata</taxon>
        <taxon>Ditrysia</taxon>
        <taxon>Tineoidea</taxon>
        <taxon>Psychidae</taxon>
        <taxon>Oiketicinae</taxon>
        <taxon>Eumeta</taxon>
    </lineage>
</organism>
<dbReference type="AlphaFoldDB" id="A0A4C1WUX9"/>
<keyword evidence="3" id="KW-1185">Reference proteome</keyword>
<protein>
    <submittedName>
        <fullName evidence="2">Uncharacterized protein</fullName>
    </submittedName>
</protein>
<dbReference type="OrthoDB" id="5831756at2759"/>
<evidence type="ECO:0000256" key="1">
    <source>
        <dbReference type="SAM" id="MobiDB-lite"/>
    </source>
</evidence>
<feature type="region of interest" description="Disordered" evidence="1">
    <location>
        <begin position="78"/>
        <end position="97"/>
    </location>
</feature>
<dbReference type="InterPro" id="IPR045245">
    <property type="entry name" value="Pfs2-like"/>
</dbReference>
<dbReference type="PANTHER" id="PTHR22836:SF0">
    <property type="entry name" value="PRE-MRNA 3' END PROCESSING PROTEIN WDR33"/>
    <property type="match status" value="1"/>
</dbReference>
<feature type="compositionally biased region" description="Basic and acidic residues" evidence="1">
    <location>
        <begin position="762"/>
        <end position="777"/>
    </location>
</feature>
<feature type="region of interest" description="Disordered" evidence="1">
    <location>
        <begin position="241"/>
        <end position="260"/>
    </location>
</feature>
<dbReference type="GO" id="GO:0005847">
    <property type="term" value="C:mRNA cleavage and polyadenylation specificity factor complex"/>
    <property type="evidence" value="ECO:0007669"/>
    <property type="project" value="TreeGrafter"/>
</dbReference>
<feature type="region of interest" description="Disordered" evidence="1">
    <location>
        <begin position="622"/>
        <end position="700"/>
    </location>
</feature>
<feature type="compositionally biased region" description="Polar residues" evidence="1">
    <location>
        <begin position="749"/>
        <end position="760"/>
    </location>
</feature>
<name>A0A4C1WUX9_EUMVA</name>
<accession>A0A4C1WUX9</accession>
<dbReference type="GO" id="GO:0031124">
    <property type="term" value="P:mRNA 3'-end processing"/>
    <property type="evidence" value="ECO:0007669"/>
    <property type="project" value="InterPro"/>
</dbReference>
<feature type="compositionally biased region" description="Basic and acidic residues" evidence="1">
    <location>
        <begin position="686"/>
        <end position="700"/>
    </location>
</feature>
<feature type="region of interest" description="Disordered" evidence="1">
    <location>
        <begin position="275"/>
        <end position="327"/>
    </location>
</feature>
<evidence type="ECO:0000313" key="3">
    <source>
        <dbReference type="Proteomes" id="UP000299102"/>
    </source>
</evidence>
<dbReference type="PANTHER" id="PTHR22836">
    <property type="entry name" value="WD40 REPEAT PROTEIN"/>
    <property type="match status" value="1"/>
</dbReference>
<dbReference type="STRING" id="151549.A0A4C1WUX9"/>
<dbReference type="Proteomes" id="UP000299102">
    <property type="component" value="Unassembled WGS sequence"/>
</dbReference>
<feature type="region of interest" description="Disordered" evidence="1">
    <location>
        <begin position="749"/>
        <end position="799"/>
    </location>
</feature>
<comment type="caution">
    <text evidence="2">The sequence shown here is derived from an EMBL/GenBank/DDBJ whole genome shotgun (WGS) entry which is preliminary data.</text>
</comment>
<dbReference type="EMBL" id="BGZK01000661">
    <property type="protein sequence ID" value="GBP55131.1"/>
    <property type="molecule type" value="Genomic_DNA"/>
</dbReference>
<reference evidence="2 3" key="1">
    <citation type="journal article" date="2019" name="Commun. Biol.">
        <title>The bagworm genome reveals a unique fibroin gene that provides high tensile strength.</title>
        <authorList>
            <person name="Kono N."/>
            <person name="Nakamura H."/>
            <person name="Ohtoshi R."/>
            <person name="Tomita M."/>
            <person name="Numata K."/>
            <person name="Arakawa K."/>
        </authorList>
    </citation>
    <scope>NUCLEOTIDE SEQUENCE [LARGE SCALE GENOMIC DNA]</scope>
</reference>
<feature type="compositionally biased region" description="Basic and acidic residues" evidence="1">
    <location>
        <begin position="853"/>
        <end position="866"/>
    </location>
</feature>
<feature type="compositionally biased region" description="Low complexity" evidence="1">
    <location>
        <begin position="622"/>
        <end position="634"/>
    </location>
</feature>
<feature type="compositionally biased region" description="Basic and acidic residues" evidence="1">
    <location>
        <begin position="784"/>
        <end position="799"/>
    </location>
</feature>
<gene>
    <name evidence="2" type="ORF">EVAR_38011_1</name>
</gene>